<dbReference type="PROSITE" id="PS00157">
    <property type="entry name" value="RUBISCO_LARGE"/>
    <property type="match status" value="1"/>
</dbReference>
<dbReference type="eggNOG" id="COG1850">
    <property type="taxonomic scope" value="Bacteria"/>
</dbReference>
<dbReference type="PANTHER" id="PTHR42704:SF17">
    <property type="entry name" value="RIBULOSE BISPHOSPHATE CARBOXYLASE LARGE CHAIN"/>
    <property type="match status" value="1"/>
</dbReference>
<accession>A0A094WIH3</accession>
<reference evidence="4 5" key="1">
    <citation type="journal article" date="2014" name="Genome Announc.">
        <title>Draft Genome Sequence of Bacillus alcalophilus AV1934, a Classic Alkaliphile Isolated from Human Feces in 1934.</title>
        <authorList>
            <person name="Attie O."/>
            <person name="Jayaprakash A."/>
            <person name="Shah H."/>
            <person name="Paulsen I.T."/>
            <person name="Morino M."/>
            <person name="Takahashi Y."/>
            <person name="Narumi I."/>
            <person name="Sachidanandam R."/>
            <person name="Satoh K."/>
            <person name="Ito M."/>
            <person name="Krulwich T.A."/>
        </authorList>
    </citation>
    <scope>NUCLEOTIDE SEQUENCE [LARGE SCALE GENOMIC DNA]</scope>
    <source>
        <strain evidence="4 5">AV1934</strain>
    </source>
</reference>
<dbReference type="PANTHER" id="PTHR42704">
    <property type="entry name" value="RIBULOSE BISPHOSPHATE CARBOXYLASE"/>
    <property type="match status" value="1"/>
</dbReference>
<dbReference type="NCBIfam" id="NF007095">
    <property type="entry name" value="PRK09549.1"/>
    <property type="match status" value="1"/>
</dbReference>
<dbReference type="InterPro" id="IPR020878">
    <property type="entry name" value="RuBisCo_large_chain_AS"/>
</dbReference>
<keyword evidence="1" id="KW-0028">Amino-acid biosynthesis</keyword>
<dbReference type="SFLD" id="SFLDS00014">
    <property type="entry name" value="RuBisCO"/>
    <property type="match status" value="1"/>
</dbReference>
<protein>
    <recommendedName>
        <fullName evidence="3">Ribulose bisphosphate carboxylase large subunit C-terminal domain-containing protein</fullName>
    </recommendedName>
</protein>
<sequence length="270" mass="28648">LMSIFKAAIGRSLDSLHEQMLVQALGGVDFVKDDEILFENELTPLVERVPVGLAAITEAAEQTGHLPLYAVNLTGRTFELKERAKQAVDLGAPALLFNVFAYGLDVLQALREDPDIDVPILAHPAVSGALTASANYGFASSLLLGKLLRMAGADLVLFPSPYGSVALDKEETEAIAKRLQEADDVFKQAFPVPSAGIHAGMTEKIIKDFGHDIVINAGGGIHGHPDGAVAGGRAFRDAIDGVLEGKSLPEVTKESDALKKAIDAWGYLKP</sequence>
<dbReference type="Gene3D" id="3.20.20.110">
    <property type="entry name" value="Ribulose bisphosphate carboxylase, large subunit, C-terminal domain"/>
    <property type="match status" value="1"/>
</dbReference>
<dbReference type="Pfam" id="PF00016">
    <property type="entry name" value="RuBisCO_large"/>
    <property type="match status" value="1"/>
</dbReference>
<evidence type="ECO:0000313" key="4">
    <source>
        <dbReference type="EMBL" id="KGA95703.1"/>
    </source>
</evidence>
<dbReference type="GO" id="GO:0016853">
    <property type="term" value="F:isomerase activity"/>
    <property type="evidence" value="ECO:0007669"/>
    <property type="project" value="UniProtKB-KW"/>
</dbReference>
<dbReference type="GO" id="GO:0009086">
    <property type="term" value="P:methionine biosynthetic process"/>
    <property type="evidence" value="ECO:0007669"/>
    <property type="project" value="UniProtKB-KW"/>
</dbReference>
<dbReference type="GO" id="GO:0016984">
    <property type="term" value="F:ribulose-bisphosphate carboxylase activity"/>
    <property type="evidence" value="ECO:0007669"/>
    <property type="project" value="InterPro"/>
</dbReference>
<dbReference type="InterPro" id="IPR033966">
    <property type="entry name" value="RuBisCO"/>
</dbReference>
<organism evidence="4 5">
    <name type="scientific">Alkalihalobacillus alcalophilus ATCC 27647 = CGMCC 1.3604</name>
    <dbReference type="NCBI Taxonomy" id="1218173"/>
    <lineage>
        <taxon>Bacteria</taxon>
        <taxon>Bacillati</taxon>
        <taxon>Bacillota</taxon>
        <taxon>Bacilli</taxon>
        <taxon>Bacillales</taxon>
        <taxon>Bacillaceae</taxon>
        <taxon>Alkalihalobacillus</taxon>
    </lineage>
</organism>
<evidence type="ECO:0000256" key="1">
    <source>
        <dbReference type="ARBA" id="ARBA00023167"/>
    </source>
</evidence>
<comment type="caution">
    <text evidence="4">The sequence shown here is derived from an EMBL/GenBank/DDBJ whole genome shotgun (WGS) entry which is preliminary data.</text>
</comment>
<evidence type="ECO:0000259" key="3">
    <source>
        <dbReference type="Pfam" id="PF00016"/>
    </source>
</evidence>
<dbReference type="InterPro" id="IPR000685">
    <property type="entry name" value="RuBisCO_lsu_C"/>
</dbReference>
<dbReference type="EMBL" id="ALPT02000112">
    <property type="protein sequence ID" value="KGA95703.1"/>
    <property type="molecule type" value="Genomic_DNA"/>
</dbReference>
<dbReference type="STRING" id="1218173.BALCAV_0220880"/>
<gene>
    <name evidence="4" type="ORF">BALCAV_0220880</name>
</gene>
<feature type="non-terminal residue" evidence="4">
    <location>
        <position position="1"/>
    </location>
</feature>
<proteinExistence type="predicted"/>
<dbReference type="SUPFAM" id="SSF51649">
    <property type="entry name" value="RuBisCo, C-terminal domain"/>
    <property type="match status" value="1"/>
</dbReference>
<dbReference type="AlphaFoldDB" id="A0A094WIH3"/>
<feature type="domain" description="Ribulose bisphosphate carboxylase large subunit C-terminal" evidence="3">
    <location>
        <begin position="22"/>
        <end position="265"/>
    </location>
</feature>
<dbReference type="RefSeq" id="WP_040324260.1">
    <property type="nucleotide sequence ID" value="NZ_ALPT02000112.1"/>
</dbReference>
<name>A0A094WIH3_ALKAL</name>
<evidence type="ECO:0000256" key="2">
    <source>
        <dbReference type="ARBA" id="ARBA00023235"/>
    </source>
</evidence>
<dbReference type="GO" id="GO:0015977">
    <property type="term" value="P:carbon fixation"/>
    <property type="evidence" value="ECO:0007669"/>
    <property type="project" value="InterPro"/>
</dbReference>
<dbReference type="SFLD" id="SFLDG00301">
    <property type="entry name" value="RuBisCO-like_proteins"/>
    <property type="match status" value="1"/>
</dbReference>
<dbReference type="InterPro" id="IPR036376">
    <property type="entry name" value="RuBisCO_lsu_C_sf"/>
</dbReference>
<dbReference type="Proteomes" id="UP000002754">
    <property type="component" value="Unassembled WGS sequence"/>
</dbReference>
<keyword evidence="5" id="KW-1185">Reference proteome</keyword>
<evidence type="ECO:0000313" key="5">
    <source>
        <dbReference type="Proteomes" id="UP000002754"/>
    </source>
</evidence>
<keyword evidence="2" id="KW-0413">Isomerase</keyword>
<dbReference type="GO" id="GO:0000287">
    <property type="term" value="F:magnesium ion binding"/>
    <property type="evidence" value="ECO:0007669"/>
    <property type="project" value="InterPro"/>
</dbReference>
<keyword evidence="1" id="KW-0486">Methionine biosynthesis</keyword>